<keyword evidence="6" id="KW-1133">Transmembrane helix</keyword>
<evidence type="ECO:0000256" key="3">
    <source>
        <dbReference type="ARBA" id="ARBA00022679"/>
    </source>
</evidence>
<reference evidence="7 8" key="1">
    <citation type="submission" date="2019-02" db="EMBL/GenBank/DDBJ databases">
        <title>Deep-cultivation of Planctomycetes and their phenomic and genomic characterization uncovers novel biology.</title>
        <authorList>
            <person name="Wiegand S."/>
            <person name="Jogler M."/>
            <person name="Boedeker C."/>
            <person name="Pinto D."/>
            <person name="Vollmers J."/>
            <person name="Rivas-Marin E."/>
            <person name="Kohn T."/>
            <person name="Peeters S.H."/>
            <person name="Heuer A."/>
            <person name="Rast P."/>
            <person name="Oberbeckmann S."/>
            <person name="Bunk B."/>
            <person name="Jeske O."/>
            <person name="Meyerdierks A."/>
            <person name="Storesund J.E."/>
            <person name="Kallscheuer N."/>
            <person name="Luecker S."/>
            <person name="Lage O.M."/>
            <person name="Pohl T."/>
            <person name="Merkel B.J."/>
            <person name="Hornburger P."/>
            <person name="Mueller R.-W."/>
            <person name="Bruemmer F."/>
            <person name="Labrenz M."/>
            <person name="Spormann A.M."/>
            <person name="Op Den Camp H."/>
            <person name="Overmann J."/>
            <person name="Amann R."/>
            <person name="Jetten M.S.M."/>
            <person name="Mascher T."/>
            <person name="Medema M.H."/>
            <person name="Devos D.P."/>
            <person name="Kaster A.-K."/>
            <person name="Ovreas L."/>
            <person name="Rohde M."/>
            <person name="Galperin M.Y."/>
            <person name="Jogler C."/>
        </authorList>
    </citation>
    <scope>NUCLEOTIDE SEQUENCE [LARGE SCALE GENOMIC DNA]</scope>
    <source>
        <strain evidence="7 8">Q31b</strain>
    </source>
</reference>
<dbReference type="Gene3D" id="2.60.120.260">
    <property type="entry name" value="Galactose-binding domain-like"/>
    <property type="match status" value="2"/>
</dbReference>
<dbReference type="EC" id="2.7.13.3" evidence="2"/>
<dbReference type="PANTHER" id="PTHR24421:SF10">
    <property type="entry name" value="NITRATE_NITRITE SENSOR PROTEIN NARQ"/>
    <property type="match status" value="1"/>
</dbReference>
<dbReference type="GO" id="GO:0004673">
    <property type="term" value="F:protein histidine kinase activity"/>
    <property type="evidence" value="ECO:0007669"/>
    <property type="project" value="UniProtKB-EC"/>
</dbReference>
<organism evidence="7 8">
    <name type="scientific">Novipirellula aureliae</name>
    <dbReference type="NCBI Taxonomy" id="2527966"/>
    <lineage>
        <taxon>Bacteria</taxon>
        <taxon>Pseudomonadati</taxon>
        <taxon>Planctomycetota</taxon>
        <taxon>Planctomycetia</taxon>
        <taxon>Pirellulales</taxon>
        <taxon>Pirellulaceae</taxon>
        <taxon>Novipirellula</taxon>
    </lineage>
</organism>
<evidence type="ECO:0000256" key="2">
    <source>
        <dbReference type="ARBA" id="ARBA00012438"/>
    </source>
</evidence>
<evidence type="ECO:0000256" key="6">
    <source>
        <dbReference type="SAM" id="Phobius"/>
    </source>
</evidence>
<name>A0A5C6DQ49_9BACT</name>
<evidence type="ECO:0000256" key="4">
    <source>
        <dbReference type="ARBA" id="ARBA00022777"/>
    </source>
</evidence>
<proteinExistence type="predicted"/>
<dbReference type="CDD" id="cd16917">
    <property type="entry name" value="HATPase_UhpB-NarQ-NarX-like"/>
    <property type="match status" value="1"/>
</dbReference>
<dbReference type="EMBL" id="SJPY01000006">
    <property type="protein sequence ID" value="TWU38878.1"/>
    <property type="molecule type" value="Genomic_DNA"/>
</dbReference>
<accession>A0A5C6DQ49</accession>
<gene>
    <name evidence="7" type="ORF">Q31b_39560</name>
</gene>
<dbReference type="Gene3D" id="1.20.5.1930">
    <property type="match status" value="1"/>
</dbReference>
<keyword evidence="4 7" id="KW-0418">Kinase</keyword>
<dbReference type="Gene3D" id="3.30.565.10">
    <property type="entry name" value="Histidine kinase-like ATPase, C-terminal domain"/>
    <property type="match status" value="1"/>
</dbReference>
<feature type="transmembrane region" description="Helical" evidence="6">
    <location>
        <begin position="438"/>
        <end position="459"/>
    </location>
</feature>
<dbReference type="AlphaFoldDB" id="A0A5C6DQ49"/>
<dbReference type="OrthoDB" id="9797605at2"/>
<keyword evidence="5" id="KW-0902">Two-component regulatory system</keyword>
<keyword evidence="6" id="KW-0472">Membrane</keyword>
<keyword evidence="3" id="KW-0808">Transferase</keyword>
<keyword evidence="8" id="KW-1185">Reference proteome</keyword>
<dbReference type="InterPro" id="IPR036890">
    <property type="entry name" value="HATPase_C_sf"/>
</dbReference>
<dbReference type="Proteomes" id="UP000315471">
    <property type="component" value="Unassembled WGS sequence"/>
</dbReference>
<evidence type="ECO:0000256" key="5">
    <source>
        <dbReference type="ARBA" id="ARBA00023012"/>
    </source>
</evidence>
<dbReference type="InterPro" id="IPR050482">
    <property type="entry name" value="Sensor_HK_TwoCompSys"/>
</dbReference>
<evidence type="ECO:0000313" key="8">
    <source>
        <dbReference type="Proteomes" id="UP000315471"/>
    </source>
</evidence>
<comment type="caution">
    <text evidence="7">The sequence shown here is derived from an EMBL/GenBank/DDBJ whole genome shotgun (WGS) entry which is preliminary data.</text>
</comment>
<dbReference type="SUPFAM" id="SSF55874">
    <property type="entry name" value="ATPase domain of HSP90 chaperone/DNA topoisomerase II/histidine kinase"/>
    <property type="match status" value="1"/>
</dbReference>
<dbReference type="PANTHER" id="PTHR24421">
    <property type="entry name" value="NITRATE/NITRITE SENSOR PROTEIN NARX-RELATED"/>
    <property type="match status" value="1"/>
</dbReference>
<evidence type="ECO:0000313" key="7">
    <source>
        <dbReference type="EMBL" id="TWU38878.1"/>
    </source>
</evidence>
<protein>
    <recommendedName>
        <fullName evidence="2">histidine kinase</fullName>
        <ecNumber evidence="2">2.7.13.3</ecNumber>
    </recommendedName>
</protein>
<dbReference type="InterPro" id="IPR008979">
    <property type="entry name" value="Galactose-bd-like_sf"/>
</dbReference>
<dbReference type="GO" id="GO:0000160">
    <property type="term" value="P:phosphorelay signal transduction system"/>
    <property type="evidence" value="ECO:0007669"/>
    <property type="project" value="UniProtKB-KW"/>
</dbReference>
<sequence length="665" mass="74129">MNGPNATLNALAFLFWLLPFEPGVADSPPRDFSDFTPSQLKRRLVEIDEAVVKLPTLSLSGGVGPIGFRSMSFENAKTRIWAQIDLEEEHSIDQIVLVPTIWRDAKTGFVADGFPREFEVIVGTDRDSSGVVVARIDDKSSLLPRIAPVIIDLPHRTKASWVRVVALTLSRRIWDGNFNLQLSEILVFSGEENVALHKQVSVSDDAHKGSKSLQKDFLVDGSLPYLMDAAKGKKSIAFVSYVEVGKQLELTIDLGKVLPVDRIHLHGPDLSDTVPQSVSSDYGIPRHIQILGASQEDFSDAVTLCEMNLESVYDIAPIIMKRFPVVDCRYVRIVGSDSARNAIDQNSESPNGYAEIEVFSEGVNVAFEKPVTITPPQTTQRRHLSALTDGFNFYGEILPIRGWLEGLAERHDLETQRPFIARELNQRYEQQAANLERMTWLAVILAVGIGFTVLLSRMVQMRQLNEIKRRFAADLHDELGANLHTIGLLSDLADDVKESPEDLSTFLQRIRGLTERTGVAMRHCTDMQNSSELYAGFQTDMYRTAERIAVNLEHDLLVTGEPHLNRLKPQTRFDLFLFYKECLVNICRHSGATQLVTRLAGSEKEVNLTVSDNGIGLSGSTAKGVPPSLRRRAKLLGAKISVDCPTEGGTCIQLSLRSRRWGFRR</sequence>
<keyword evidence="6" id="KW-0812">Transmembrane</keyword>
<comment type="catalytic activity">
    <reaction evidence="1">
        <text>ATP + protein L-histidine = ADP + protein N-phospho-L-histidine.</text>
        <dbReference type="EC" id="2.7.13.3"/>
    </reaction>
</comment>
<dbReference type="SUPFAM" id="SSF49785">
    <property type="entry name" value="Galactose-binding domain-like"/>
    <property type="match status" value="1"/>
</dbReference>
<evidence type="ECO:0000256" key="1">
    <source>
        <dbReference type="ARBA" id="ARBA00000085"/>
    </source>
</evidence>
<dbReference type="RefSeq" id="WP_146601174.1">
    <property type="nucleotide sequence ID" value="NZ_SJPY01000006.1"/>
</dbReference>